<evidence type="ECO:0000313" key="1">
    <source>
        <dbReference type="EMBL" id="CDL82199.1"/>
    </source>
</evidence>
<dbReference type="EMBL" id="CBXF010000077">
    <property type="protein sequence ID" value="CDL82199.1"/>
    <property type="molecule type" value="Genomic_DNA"/>
</dbReference>
<keyword evidence="2" id="KW-1185">Reference proteome</keyword>
<protein>
    <submittedName>
        <fullName evidence="1">Uncharacterized protein</fullName>
    </submittedName>
</protein>
<gene>
    <name evidence="1" type="ORF">XSR1_20031</name>
</gene>
<sequence>MFQGEFGLFNEETLGQVSLRKRKSTAED</sequence>
<dbReference type="STRING" id="1427518.XSR1_20031"/>
<accession>W1IUS6</accession>
<dbReference type="AlphaFoldDB" id="W1IUS6"/>
<dbReference type="Proteomes" id="UP000019202">
    <property type="component" value="Unassembled WGS sequence"/>
</dbReference>
<evidence type="ECO:0000313" key="2">
    <source>
        <dbReference type="Proteomes" id="UP000019202"/>
    </source>
</evidence>
<comment type="caution">
    <text evidence="1">The sequence shown here is derived from an EMBL/GenBank/DDBJ whole genome shotgun (WGS) entry which is preliminary data.</text>
</comment>
<reference evidence="1" key="1">
    <citation type="submission" date="2013-11" db="EMBL/GenBank/DDBJ databases">
        <title>Draft genome sequence and annotation of the entomopathogenic bacteria, Xenorhabdus cabanillasi strain JM26 and Xenorhabdus szentirmai strain DSM 16338.</title>
        <authorList>
            <person name="Gualtieri M."/>
            <person name="Ogier J.C."/>
            <person name="Pages S."/>
            <person name="Givaudan A."/>
            <person name="Gaudriault S."/>
        </authorList>
    </citation>
    <scope>NUCLEOTIDE SEQUENCE [LARGE SCALE GENOMIC DNA]</scope>
    <source>
        <strain evidence="1">DSM 16338</strain>
    </source>
</reference>
<name>W1IUS6_9GAMM</name>
<proteinExistence type="predicted"/>
<organism evidence="1 2">
    <name type="scientific">Xenorhabdus szentirmaii DSM 16338</name>
    <dbReference type="NCBI Taxonomy" id="1427518"/>
    <lineage>
        <taxon>Bacteria</taxon>
        <taxon>Pseudomonadati</taxon>
        <taxon>Pseudomonadota</taxon>
        <taxon>Gammaproteobacteria</taxon>
        <taxon>Enterobacterales</taxon>
        <taxon>Morganellaceae</taxon>
        <taxon>Xenorhabdus</taxon>
    </lineage>
</organism>